<organism evidence="2 3">
    <name type="scientific">Idiomarina ramblicola</name>
    <dbReference type="NCBI Taxonomy" id="263724"/>
    <lineage>
        <taxon>Bacteria</taxon>
        <taxon>Pseudomonadati</taxon>
        <taxon>Pseudomonadota</taxon>
        <taxon>Gammaproteobacteria</taxon>
        <taxon>Alteromonadales</taxon>
        <taxon>Idiomarinaceae</taxon>
        <taxon>Idiomarina</taxon>
    </lineage>
</organism>
<feature type="chain" id="PRO_5019109895" evidence="1">
    <location>
        <begin position="22"/>
        <end position="85"/>
    </location>
</feature>
<protein>
    <submittedName>
        <fullName evidence="2">Uncharacterized protein</fullName>
    </submittedName>
</protein>
<dbReference type="OrthoDB" id="9958096at2"/>
<dbReference type="EMBL" id="PIQC01000009">
    <property type="protein sequence ID" value="RUO64812.1"/>
    <property type="molecule type" value="Genomic_DNA"/>
</dbReference>
<name>A0A432YTB1_9GAMM</name>
<keyword evidence="3" id="KW-1185">Reference proteome</keyword>
<evidence type="ECO:0000313" key="3">
    <source>
        <dbReference type="Proteomes" id="UP000288058"/>
    </source>
</evidence>
<evidence type="ECO:0000313" key="2">
    <source>
        <dbReference type="EMBL" id="RUO64812.1"/>
    </source>
</evidence>
<evidence type="ECO:0000256" key="1">
    <source>
        <dbReference type="SAM" id="SignalP"/>
    </source>
</evidence>
<feature type="signal peptide" evidence="1">
    <location>
        <begin position="1"/>
        <end position="21"/>
    </location>
</feature>
<dbReference type="RefSeq" id="WP_126782959.1">
    <property type="nucleotide sequence ID" value="NZ_PIQC01000009.1"/>
</dbReference>
<comment type="caution">
    <text evidence="2">The sequence shown here is derived from an EMBL/GenBank/DDBJ whole genome shotgun (WGS) entry which is preliminary data.</text>
</comment>
<sequence>MKALIVSVISGVMLFSASVSAADENRDSIAAELQAQIAEMSEESMQSIKQSAADSIQEWALELFSSLQLVEVQNKASEQESKKAQ</sequence>
<accession>A0A432YTB1</accession>
<dbReference type="AlphaFoldDB" id="A0A432YTB1"/>
<reference evidence="3" key="1">
    <citation type="journal article" date="2018" name="Front. Microbiol.">
        <title>Genome-Based Analysis Reveals the Taxonomy and Diversity of the Family Idiomarinaceae.</title>
        <authorList>
            <person name="Liu Y."/>
            <person name="Lai Q."/>
            <person name="Shao Z."/>
        </authorList>
    </citation>
    <scope>NUCLEOTIDE SEQUENCE [LARGE SCALE GENOMIC DNA]</scope>
    <source>
        <strain evidence="3">R22</strain>
    </source>
</reference>
<keyword evidence="1" id="KW-0732">Signal</keyword>
<proteinExistence type="predicted"/>
<gene>
    <name evidence="2" type="ORF">CWI78_11600</name>
</gene>
<dbReference type="Proteomes" id="UP000288058">
    <property type="component" value="Unassembled WGS sequence"/>
</dbReference>